<feature type="domain" description="Trypanosome variant surface glycoprotein C-terminal" evidence="11">
    <location>
        <begin position="410"/>
        <end position="477"/>
    </location>
</feature>
<accession>A0A1J0R664</accession>
<evidence type="ECO:0000256" key="5">
    <source>
        <dbReference type="ARBA" id="ARBA00022729"/>
    </source>
</evidence>
<dbReference type="SUPFAM" id="SSF118251">
    <property type="entry name" value="Variant surface glycoprotein MITAT 1.2, VSG 221, C-terminal domain"/>
    <property type="match status" value="1"/>
</dbReference>
<keyword evidence="5 10" id="KW-0732">Signal</keyword>
<feature type="domain" description="Trypanosome variant surface glycoprotein B-type N-terminal" evidence="12">
    <location>
        <begin position="24"/>
        <end position="371"/>
    </location>
</feature>
<evidence type="ECO:0000259" key="12">
    <source>
        <dbReference type="Pfam" id="PF13206"/>
    </source>
</evidence>
<evidence type="ECO:0000256" key="1">
    <source>
        <dbReference type="ARBA" id="ARBA00002523"/>
    </source>
</evidence>
<comment type="function">
    <text evidence="1">VSG forms a coat on the surface of the parasite. The trypanosome evades the immune response of the host by expressing a series of antigenically distinct VSGs from an estimated 1000 VSG genes.</text>
</comment>
<dbReference type="VEuPathDB" id="TriTrypDB:Tb1125.Tb11.v5.0400"/>
<comment type="subcellular location">
    <subcellularLocation>
        <location evidence="2">Cell membrane</location>
        <topology evidence="2">Lipid-anchor</topology>
        <topology evidence="2">GPI-anchor</topology>
    </subcellularLocation>
</comment>
<dbReference type="VEuPathDB" id="TriTrypDB:Tb11.v5.0873"/>
<feature type="region of interest" description="Disordered" evidence="9">
    <location>
        <begin position="429"/>
        <end position="466"/>
    </location>
</feature>
<keyword evidence="8" id="KW-0449">Lipoprotein</keyword>
<evidence type="ECO:0000256" key="3">
    <source>
        <dbReference type="ARBA" id="ARBA00022475"/>
    </source>
</evidence>
<dbReference type="GO" id="GO:0098552">
    <property type="term" value="C:side of membrane"/>
    <property type="evidence" value="ECO:0007669"/>
    <property type="project" value="UniProtKB-KW"/>
</dbReference>
<keyword evidence="7" id="KW-0325">Glycoprotein</keyword>
<evidence type="ECO:0000259" key="11">
    <source>
        <dbReference type="Pfam" id="PF10659"/>
    </source>
</evidence>
<organism evidence="13">
    <name type="scientific">Trypanosoma brucei</name>
    <dbReference type="NCBI Taxonomy" id="5691"/>
    <lineage>
        <taxon>Eukaryota</taxon>
        <taxon>Discoba</taxon>
        <taxon>Euglenozoa</taxon>
        <taxon>Kinetoplastea</taxon>
        <taxon>Metakinetoplastina</taxon>
        <taxon>Trypanosomatida</taxon>
        <taxon>Trypanosomatidae</taxon>
        <taxon>Trypanosoma</taxon>
    </lineage>
</organism>
<keyword evidence="6" id="KW-0472">Membrane</keyword>
<dbReference type="AlphaFoldDB" id="A0A1J0R664"/>
<evidence type="ECO:0000256" key="7">
    <source>
        <dbReference type="ARBA" id="ARBA00023180"/>
    </source>
</evidence>
<feature type="chain" id="PRO_5013176010" evidence="10">
    <location>
        <begin position="28"/>
        <end position="490"/>
    </location>
</feature>
<proteinExistence type="predicted"/>
<sequence>MTNAKRAFISFKTLFLITTTNLFTAEANTAPGDNTAQYKAICMLVNLANKCTKGGQATTTKTDTALVVGAINISLASNDFQQAIDTEKEWATLPQDKKNKLGGSEEDWQFWKESKRQLKKHQPWIKTFTGQPKTAAQLLATAEMALRARKLYLEAGQSSPDGNQAAVALCKEALYAQGQTSSDGLTAGDGTRQNVCSEEGGGGNNKAGTALFWDVLCLCGGSATNGATKQACGKGLQAAVTNNNWTPNTNDQAAGDPLIQHCATFGGAGHLNAVTLESAWAALQTQIKTDSNTNAGIPLVLGAVDSTGAAFTGCTGNKVTNGGQCVQYKPNHFANGETTIPWLTALRRAAEKAKSDEDNAKKAQQVEKELQLLNDTVIAILVGEKTTTTTAASVEESASKKQQEEAEANCNKIEKDTDCKAKPKCAWDGTAKDSNKKCTLSEEAKKEAAKEAAEKPTGEPTSQCTGLDTKEKCEKVQVTAVPAKNQFAVG</sequence>
<dbReference type="GO" id="GO:0005886">
    <property type="term" value="C:plasma membrane"/>
    <property type="evidence" value="ECO:0007669"/>
    <property type="project" value="UniProtKB-SubCell"/>
</dbReference>
<keyword evidence="3" id="KW-1003">Cell membrane</keyword>
<evidence type="ECO:0000256" key="2">
    <source>
        <dbReference type="ARBA" id="ARBA00004609"/>
    </source>
</evidence>
<dbReference type="EMBL" id="KX699380">
    <property type="protein sequence ID" value="APD73336.1"/>
    <property type="molecule type" value="Genomic_DNA"/>
</dbReference>
<evidence type="ECO:0000256" key="4">
    <source>
        <dbReference type="ARBA" id="ARBA00022622"/>
    </source>
</evidence>
<evidence type="ECO:0000256" key="6">
    <source>
        <dbReference type="ARBA" id="ARBA00023136"/>
    </source>
</evidence>
<feature type="compositionally biased region" description="Basic and acidic residues" evidence="9">
    <location>
        <begin position="430"/>
        <end position="457"/>
    </location>
</feature>
<dbReference type="InterPro" id="IPR027446">
    <property type="entry name" value="VSG_C_dom_sf"/>
</dbReference>
<dbReference type="Pfam" id="PF10659">
    <property type="entry name" value="Trypan_glycop_C"/>
    <property type="match status" value="1"/>
</dbReference>
<evidence type="ECO:0000256" key="9">
    <source>
        <dbReference type="SAM" id="MobiDB-lite"/>
    </source>
</evidence>
<dbReference type="Gene3D" id="4.10.110.20">
    <property type="entry name" value="Variant surface glycoprotein MITAT 1.2, VSG 221, C-terminal domain"/>
    <property type="match status" value="1"/>
</dbReference>
<name>A0A1J0R664_9TRYP</name>
<feature type="signal peptide" evidence="10">
    <location>
        <begin position="1"/>
        <end position="27"/>
    </location>
</feature>
<dbReference type="VEuPathDB" id="TriTrypDB:Tbg972.7.7520"/>
<dbReference type="InterPro" id="IPR025932">
    <property type="entry name" value="Trypano_VSG_B_N_dom"/>
</dbReference>
<dbReference type="InterPro" id="IPR019609">
    <property type="entry name" value="Variant_surf_glycoprt_trypan_C"/>
</dbReference>
<evidence type="ECO:0000256" key="8">
    <source>
        <dbReference type="ARBA" id="ARBA00023288"/>
    </source>
</evidence>
<dbReference type="VEuPathDB" id="TriTrypDB:Tb427_000078600"/>
<dbReference type="VEuPathDB" id="TriTrypDB:Tb427_000078500"/>
<evidence type="ECO:0000256" key="10">
    <source>
        <dbReference type="SAM" id="SignalP"/>
    </source>
</evidence>
<dbReference type="Pfam" id="PF13206">
    <property type="entry name" value="VSG_B"/>
    <property type="match status" value="1"/>
</dbReference>
<reference evidence="13" key="1">
    <citation type="submission" date="2016-08" db="EMBL/GenBank/DDBJ databases">
        <title>VSG repertoire of Trypanosoma brucei EATRO 1125.</title>
        <authorList>
            <person name="Cross G.A."/>
        </authorList>
    </citation>
    <scope>NUCLEOTIDE SEQUENCE</scope>
    <source>
        <strain evidence="13">EATRO 1125</strain>
    </source>
</reference>
<keyword evidence="4" id="KW-0336">GPI-anchor</keyword>
<protein>
    <submittedName>
        <fullName evidence="13">Variant surface glycoprotein 1125.1069</fullName>
    </submittedName>
</protein>
<evidence type="ECO:0000313" key="13">
    <source>
        <dbReference type="EMBL" id="APD73336.1"/>
    </source>
</evidence>